<name>A0A834VHU3_SARSC</name>
<evidence type="ECO:0000256" key="5">
    <source>
        <dbReference type="ARBA" id="ARBA00023015"/>
    </source>
</evidence>
<protein>
    <submittedName>
        <fullName evidence="12">Transcription factor GATA-6</fullName>
    </submittedName>
</protein>
<evidence type="ECO:0000259" key="11">
    <source>
        <dbReference type="PROSITE" id="PS50114"/>
    </source>
</evidence>
<feature type="compositionally biased region" description="Polar residues" evidence="10">
    <location>
        <begin position="736"/>
        <end position="751"/>
    </location>
</feature>
<dbReference type="EnsemblMetazoa" id="SSS_3597s_mrna">
    <property type="protein sequence ID" value="KAF7496560.1"/>
    <property type="gene ID" value="SSS_3597"/>
</dbReference>
<dbReference type="PANTHER" id="PTHR10071">
    <property type="entry name" value="TRANSCRIPTION FACTOR GATA FAMILY MEMBER"/>
    <property type="match status" value="1"/>
</dbReference>
<feature type="region of interest" description="Disordered" evidence="10">
    <location>
        <begin position="190"/>
        <end position="231"/>
    </location>
</feature>
<evidence type="ECO:0000256" key="1">
    <source>
        <dbReference type="ARBA" id="ARBA00004123"/>
    </source>
</evidence>
<feature type="region of interest" description="Disordered" evidence="10">
    <location>
        <begin position="127"/>
        <end position="157"/>
    </location>
</feature>
<feature type="region of interest" description="Disordered" evidence="10">
    <location>
        <begin position="786"/>
        <end position="821"/>
    </location>
</feature>
<dbReference type="OrthoDB" id="6489427at2759"/>
<feature type="region of interest" description="Disordered" evidence="10">
    <location>
        <begin position="443"/>
        <end position="466"/>
    </location>
</feature>
<dbReference type="InterPro" id="IPR039355">
    <property type="entry name" value="Transcription_factor_GATA"/>
</dbReference>
<feature type="compositionally biased region" description="Low complexity" evidence="10">
    <location>
        <begin position="807"/>
        <end position="821"/>
    </location>
</feature>
<keyword evidence="3 9" id="KW-0863">Zinc-finger</keyword>
<dbReference type="PROSITE" id="PS00344">
    <property type="entry name" value="GATA_ZN_FINGER_1"/>
    <property type="match status" value="2"/>
</dbReference>
<feature type="compositionally biased region" description="Low complexity" evidence="10">
    <location>
        <begin position="875"/>
        <end position="890"/>
    </location>
</feature>
<dbReference type="Gene3D" id="3.30.50.10">
    <property type="entry name" value="Erythroid Transcription Factor GATA-1, subunit A"/>
    <property type="match status" value="2"/>
</dbReference>
<dbReference type="InterPro" id="IPR013088">
    <property type="entry name" value="Znf_NHR/GATA"/>
</dbReference>
<evidence type="ECO:0000313" key="14">
    <source>
        <dbReference type="Proteomes" id="UP000070412"/>
    </source>
</evidence>
<feature type="region of interest" description="Disordered" evidence="10">
    <location>
        <begin position="854"/>
        <end position="890"/>
    </location>
</feature>
<feature type="region of interest" description="Disordered" evidence="10">
    <location>
        <begin position="919"/>
        <end position="998"/>
    </location>
</feature>
<proteinExistence type="predicted"/>
<feature type="compositionally biased region" description="Polar residues" evidence="10">
    <location>
        <begin position="981"/>
        <end position="998"/>
    </location>
</feature>
<keyword evidence="8" id="KW-0539">Nucleus</keyword>
<dbReference type="PANTHER" id="PTHR10071:SF281">
    <property type="entry name" value="BOX A-BINDING FACTOR-RELATED"/>
    <property type="match status" value="1"/>
</dbReference>
<dbReference type="GO" id="GO:0000978">
    <property type="term" value="F:RNA polymerase II cis-regulatory region sequence-specific DNA binding"/>
    <property type="evidence" value="ECO:0007669"/>
    <property type="project" value="TreeGrafter"/>
</dbReference>
<feature type="compositionally biased region" description="Polar residues" evidence="10">
    <location>
        <begin position="190"/>
        <end position="207"/>
    </location>
</feature>
<dbReference type="InterPro" id="IPR000679">
    <property type="entry name" value="Znf_GATA"/>
</dbReference>
<dbReference type="GO" id="GO:0045944">
    <property type="term" value="P:positive regulation of transcription by RNA polymerase II"/>
    <property type="evidence" value="ECO:0007669"/>
    <property type="project" value="TreeGrafter"/>
</dbReference>
<dbReference type="GO" id="GO:0000981">
    <property type="term" value="F:DNA-binding transcription factor activity, RNA polymerase II-specific"/>
    <property type="evidence" value="ECO:0007669"/>
    <property type="project" value="TreeGrafter"/>
</dbReference>
<keyword evidence="6" id="KW-0238">DNA-binding</keyword>
<organism evidence="12">
    <name type="scientific">Sarcoptes scabiei</name>
    <name type="common">Itch mite</name>
    <name type="synonym">Acarus scabiei</name>
    <dbReference type="NCBI Taxonomy" id="52283"/>
    <lineage>
        <taxon>Eukaryota</taxon>
        <taxon>Metazoa</taxon>
        <taxon>Ecdysozoa</taxon>
        <taxon>Arthropoda</taxon>
        <taxon>Chelicerata</taxon>
        <taxon>Arachnida</taxon>
        <taxon>Acari</taxon>
        <taxon>Acariformes</taxon>
        <taxon>Sarcoptiformes</taxon>
        <taxon>Astigmata</taxon>
        <taxon>Psoroptidia</taxon>
        <taxon>Sarcoptoidea</taxon>
        <taxon>Sarcoptidae</taxon>
        <taxon>Sarcoptinae</taxon>
        <taxon>Sarcoptes</taxon>
    </lineage>
</organism>
<reference evidence="12" key="2">
    <citation type="submission" date="2020-01" db="EMBL/GenBank/DDBJ databases">
        <authorList>
            <person name="Korhonen P.K.K."/>
            <person name="Guangxu M.G."/>
            <person name="Wang T.W."/>
            <person name="Stroehlein A.J.S."/>
            <person name="Young N.D."/>
            <person name="Ang C.-S.A."/>
            <person name="Fernando D.W.F."/>
            <person name="Lu H.L."/>
            <person name="Taylor S.T."/>
            <person name="Ehtesham M.E.M."/>
            <person name="Najaraj S.H.N."/>
            <person name="Harsha G.H.G."/>
            <person name="Madugundu A.M."/>
            <person name="Renuse S.R."/>
            <person name="Holt D.H."/>
            <person name="Pandey A.P."/>
            <person name="Papenfuss A.P."/>
            <person name="Gasser R.B.G."/>
            <person name="Fischer K.F."/>
        </authorList>
    </citation>
    <scope>NUCLEOTIDE SEQUENCE</scope>
    <source>
        <strain evidence="12">SSS_KF_BRIS2020</strain>
    </source>
</reference>
<feature type="region of interest" description="Disordered" evidence="10">
    <location>
        <begin position="67"/>
        <end position="96"/>
    </location>
</feature>
<dbReference type="Pfam" id="PF00320">
    <property type="entry name" value="GATA"/>
    <property type="match status" value="2"/>
</dbReference>
<dbReference type="GO" id="GO:0008270">
    <property type="term" value="F:zinc ion binding"/>
    <property type="evidence" value="ECO:0007669"/>
    <property type="project" value="UniProtKB-KW"/>
</dbReference>
<feature type="compositionally biased region" description="Basic and acidic residues" evidence="10">
    <location>
        <begin position="23"/>
        <end position="51"/>
    </location>
</feature>
<dbReference type="SMART" id="SM00401">
    <property type="entry name" value="ZnF_GATA"/>
    <property type="match status" value="2"/>
</dbReference>
<dbReference type="SUPFAM" id="SSF57716">
    <property type="entry name" value="Glucocorticoid receptor-like (DNA-binding domain)"/>
    <property type="match status" value="2"/>
</dbReference>
<feature type="compositionally biased region" description="Basic and acidic residues" evidence="10">
    <location>
        <begin position="1"/>
        <end position="14"/>
    </location>
</feature>
<evidence type="ECO:0000256" key="9">
    <source>
        <dbReference type="PROSITE-ProRule" id="PRU00094"/>
    </source>
</evidence>
<keyword evidence="7" id="KW-0804">Transcription</keyword>
<dbReference type="GO" id="GO:0005634">
    <property type="term" value="C:nucleus"/>
    <property type="evidence" value="ECO:0007669"/>
    <property type="project" value="UniProtKB-SubCell"/>
</dbReference>
<keyword evidence="5" id="KW-0805">Transcription regulation</keyword>
<dbReference type="PROSITE" id="PS50114">
    <property type="entry name" value="GATA_ZN_FINGER_2"/>
    <property type="match status" value="2"/>
</dbReference>
<evidence type="ECO:0000256" key="10">
    <source>
        <dbReference type="SAM" id="MobiDB-lite"/>
    </source>
</evidence>
<gene>
    <name evidence="12" type="ORF">SSS_3597</name>
</gene>
<accession>A0A834VHU3</accession>
<evidence type="ECO:0000256" key="2">
    <source>
        <dbReference type="ARBA" id="ARBA00022723"/>
    </source>
</evidence>
<evidence type="ECO:0000256" key="3">
    <source>
        <dbReference type="ARBA" id="ARBA00022771"/>
    </source>
</evidence>
<evidence type="ECO:0000313" key="13">
    <source>
        <dbReference type="EnsemblMetazoa" id="KAF7496560.1"/>
    </source>
</evidence>
<feature type="compositionally biased region" description="Low complexity" evidence="10">
    <location>
        <begin position="208"/>
        <end position="229"/>
    </location>
</feature>
<evidence type="ECO:0000313" key="12">
    <source>
        <dbReference type="EMBL" id="KAF7496560.1"/>
    </source>
</evidence>
<feature type="compositionally biased region" description="Polar residues" evidence="10">
    <location>
        <begin position="919"/>
        <end position="968"/>
    </location>
</feature>
<evidence type="ECO:0000256" key="8">
    <source>
        <dbReference type="ARBA" id="ARBA00023242"/>
    </source>
</evidence>
<dbReference type="EMBL" id="WVUK01000005">
    <property type="protein sequence ID" value="KAF7496560.1"/>
    <property type="molecule type" value="Genomic_DNA"/>
</dbReference>
<feature type="region of interest" description="Disordered" evidence="10">
    <location>
        <begin position="1"/>
        <end position="51"/>
    </location>
</feature>
<dbReference type="PRINTS" id="PR00619">
    <property type="entry name" value="GATAZNFINGER"/>
</dbReference>
<keyword evidence="14" id="KW-1185">Reference proteome</keyword>
<evidence type="ECO:0000256" key="6">
    <source>
        <dbReference type="ARBA" id="ARBA00023125"/>
    </source>
</evidence>
<feature type="domain" description="GATA-type" evidence="11">
    <location>
        <begin position="621"/>
        <end position="675"/>
    </location>
</feature>
<dbReference type="GO" id="GO:0045165">
    <property type="term" value="P:cell fate commitment"/>
    <property type="evidence" value="ECO:0007669"/>
    <property type="project" value="TreeGrafter"/>
</dbReference>
<dbReference type="GO" id="GO:0000122">
    <property type="term" value="P:negative regulation of transcription by RNA polymerase II"/>
    <property type="evidence" value="ECO:0007669"/>
    <property type="project" value="TreeGrafter"/>
</dbReference>
<feature type="compositionally biased region" description="Basic and acidic residues" evidence="10">
    <location>
        <begin position="291"/>
        <end position="306"/>
    </location>
</feature>
<feature type="domain" description="GATA-type" evidence="11">
    <location>
        <begin position="675"/>
        <end position="728"/>
    </location>
</feature>
<keyword evidence="4" id="KW-0862">Zinc</keyword>
<feature type="compositionally biased region" description="Basic residues" evidence="10">
    <location>
        <begin position="793"/>
        <end position="806"/>
    </location>
</feature>
<dbReference type="FunFam" id="3.30.50.10:FF:000032">
    <property type="entry name" value="Transcription factor GATA-3"/>
    <property type="match status" value="1"/>
</dbReference>
<reference evidence="13" key="3">
    <citation type="submission" date="2022-06" db="UniProtKB">
        <authorList>
            <consortium name="EnsemblMetazoa"/>
        </authorList>
    </citation>
    <scope>IDENTIFICATION</scope>
</reference>
<evidence type="ECO:0000256" key="4">
    <source>
        <dbReference type="ARBA" id="ARBA00022833"/>
    </source>
</evidence>
<dbReference type="CDD" id="cd00202">
    <property type="entry name" value="ZnF_GATA"/>
    <property type="match status" value="2"/>
</dbReference>
<sequence>MEKSKHENLDETVEKSSVIINKQSKEIENDSDSSNRSKRESSECENLKIGPIEEKIECEGKQNFGSNINNDLQSKEFSTPTISSESKQKSLKTSSNLEKSFDVSISTTRISTINRIQENLTWSMESDRRSFRCTDDDNNQRENRMEEISADSNEDLQSNKFYAEQKENRNKMQSDRKKLTIVPLDDTLTVSTIPNSYSNGDNIDNDQSSTSSSLSSATTATVSSKLSSTRSAISSIRHAPLSNRYCTSPTYQRSNRDMMIETPIEHLSGSNADNGVEKNSSAAVVITNETSRSHSEDHDNKNETNRFGHHSQTHQHDQQHSGQHHRSNNNDSNQSEDDDDDEVDRKRPETNLQIHHQHQQQQQLQNQYSNNVNLVNNIHLQQQQQQQQQQLSQNNHQQYDIFYPSTSGAGNQNHLVISSAGQLINGHGTPVVQYAAPQNHINTGNHHHGNSLSGINNSQGSPSPQVWTHEGPTSYMTGNLSPTGLQFNESSAMELVSAANSNRLMNNLMAYGHNNSCNGSATATVAVPNSWNSIPFFENAYTPVSVMSSVNQSVSNAVTNGVELGIRVATNSSGQISHYGIVGGGSNPSAGEDRRSLPGTVNYSDVVAVAAAVAGDQSYFDQGPRECVNCSTAKTPLWRRDDSGNYLCNACGIFTRSNGMQRPSSRAHKKAPNNRRVGLTCSNCKTTTTTLWRRNNAGEPVCNACGLYFKLHSVNRPLSMKKDGIQTRKRKPKAQSVISGEIQSPSATNATMIPEHLTPKQAKKFLNSFQSGNLSSSSMLSAYHHPQVQQHQIIHHHQHQHHHAHLHPTSTTSSSTQQQQAQAIVQLGHTNHLHYSLAHHQPLHHLNQIVETSTCSSVSNGPNNNDASNHNTIDSSPQSPRTITSPITPSSATLNRQLHNLNLPPVEISSPIIYAASLSSDPETSSSVPNKSLNDVSQSNSLRSRTTNNESPAESPQTSTSNPLQVHHNSVIHESHRHSSNIKTNNNIVGSYRVSSAN</sequence>
<feature type="region of interest" description="Disordered" evidence="10">
    <location>
        <begin position="724"/>
        <end position="751"/>
    </location>
</feature>
<comment type="subcellular location">
    <subcellularLocation>
        <location evidence="1">Nucleus</location>
    </subcellularLocation>
</comment>
<feature type="region of interest" description="Disordered" evidence="10">
    <location>
        <begin position="288"/>
        <end position="346"/>
    </location>
</feature>
<dbReference type="AlphaFoldDB" id="A0A834VHU3"/>
<dbReference type="Proteomes" id="UP000070412">
    <property type="component" value="Unassembled WGS sequence"/>
</dbReference>
<evidence type="ECO:0000256" key="7">
    <source>
        <dbReference type="ARBA" id="ARBA00023163"/>
    </source>
</evidence>
<feature type="compositionally biased region" description="Polar residues" evidence="10">
    <location>
        <begin position="451"/>
        <end position="466"/>
    </location>
</feature>
<reference evidence="14" key="1">
    <citation type="journal article" date="2020" name="PLoS Negl. Trop. Dis.">
        <title>High-quality nuclear genome for Sarcoptes scabiei-A critical resource for a neglected parasite.</title>
        <authorList>
            <person name="Korhonen P.K."/>
            <person name="Gasser R.B."/>
            <person name="Ma G."/>
            <person name="Wang T."/>
            <person name="Stroehlein A.J."/>
            <person name="Young N.D."/>
            <person name="Ang C.S."/>
            <person name="Fernando D.D."/>
            <person name="Lu H.C."/>
            <person name="Taylor S."/>
            <person name="Reynolds S.L."/>
            <person name="Mofiz E."/>
            <person name="Najaraj S.H."/>
            <person name="Gowda H."/>
            <person name="Madugundu A."/>
            <person name="Renuse S."/>
            <person name="Holt D."/>
            <person name="Pandey A."/>
            <person name="Papenfuss A.T."/>
            <person name="Fischer K."/>
        </authorList>
    </citation>
    <scope>NUCLEOTIDE SEQUENCE [LARGE SCALE GENOMIC DNA]</scope>
</reference>
<keyword evidence="2" id="KW-0479">Metal-binding</keyword>
<feature type="compositionally biased region" description="Polar residues" evidence="10">
    <location>
        <begin position="854"/>
        <end position="874"/>
    </location>
</feature>
<feature type="compositionally biased region" description="Basic and acidic residues" evidence="10">
    <location>
        <begin position="127"/>
        <end position="147"/>
    </location>
</feature>